<dbReference type="Pfam" id="PF23571">
    <property type="entry name" value="GH3_M"/>
    <property type="match status" value="1"/>
</dbReference>
<dbReference type="EMBL" id="CP144748">
    <property type="protein sequence ID" value="WVZ72824.1"/>
    <property type="molecule type" value="Genomic_DNA"/>
</dbReference>
<comment type="similarity">
    <text evidence="1">Belongs to the IAA-amido conjugating enzyme family.</text>
</comment>
<evidence type="ECO:0000313" key="5">
    <source>
        <dbReference type="EMBL" id="WVZ72824.1"/>
    </source>
</evidence>
<dbReference type="AlphaFoldDB" id="A0AAQ3TF44"/>
<evidence type="ECO:0000256" key="1">
    <source>
        <dbReference type="ARBA" id="ARBA00008068"/>
    </source>
</evidence>
<dbReference type="Proteomes" id="UP001341281">
    <property type="component" value="Chromosome 04"/>
</dbReference>
<protein>
    <recommendedName>
        <fullName evidence="7">Jasmonic acid-amido synthetase JAR1</fullName>
    </recommendedName>
</protein>
<dbReference type="InterPro" id="IPR055377">
    <property type="entry name" value="GH3_M"/>
</dbReference>
<dbReference type="Pfam" id="PF03321">
    <property type="entry name" value="GH3"/>
    <property type="match status" value="1"/>
</dbReference>
<name>A0AAQ3TF44_PASNO</name>
<gene>
    <name evidence="5" type="ORF">U9M48_021226</name>
</gene>
<dbReference type="InterPro" id="IPR055378">
    <property type="entry name" value="GH3_C"/>
</dbReference>
<accession>A0AAQ3TF44</accession>
<keyword evidence="2" id="KW-0436">Ligase</keyword>
<dbReference type="Pfam" id="PF23572">
    <property type="entry name" value="GH3_C"/>
    <property type="match status" value="1"/>
</dbReference>
<dbReference type="GO" id="GO:0005737">
    <property type="term" value="C:cytoplasm"/>
    <property type="evidence" value="ECO:0007669"/>
    <property type="project" value="TreeGrafter"/>
</dbReference>
<keyword evidence="6" id="KW-1185">Reference proteome</keyword>
<evidence type="ECO:0000256" key="2">
    <source>
        <dbReference type="ARBA" id="ARBA00022598"/>
    </source>
</evidence>
<proteinExistence type="inferred from homology"/>
<evidence type="ECO:0008006" key="7">
    <source>
        <dbReference type="Google" id="ProtNLM"/>
    </source>
</evidence>
<evidence type="ECO:0000259" key="3">
    <source>
        <dbReference type="Pfam" id="PF23571"/>
    </source>
</evidence>
<dbReference type="InterPro" id="IPR004993">
    <property type="entry name" value="GH3"/>
</dbReference>
<dbReference type="PANTHER" id="PTHR31901">
    <property type="entry name" value="GH3 DOMAIN-CONTAINING PROTEIN"/>
    <property type="match status" value="1"/>
</dbReference>
<evidence type="ECO:0000259" key="4">
    <source>
        <dbReference type="Pfam" id="PF23572"/>
    </source>
</evidence>
<reference evidence="5 6" key="1">
    <citation type="submission" date="2024-02" db="EMBL/GenBank/DDBJ databases">
        <title>High-quality chromosome-scale genome assembly of Pensacola bahiagrass (Paspalum notatum Flugge var. saurae).</title>
        <authorList>
            <person name="Vega J.M."/>
            <person name="Podio M."/>
            <person name="Orjuela J."/>
            <person name="Siena L.A."/>
            <person name="Pessino S.C."/>
            <person name="Combes M.C."/>
            <person name="Mariac C."/>
            <person name="Albertini E."/>
            <person name="Pupilli F."/>
            <person name="Ortiz J.P.A."/>
            <person name="Leblanc O."/>
        </authorList>
    </citation>
    <scope>NUCLEOTIDE SEQUENCE [LARGE SCALE GENOMIC DNA]</scope>
    <source>
        <strain evidence="5">R1</strain>
        <tissue evidence="5">Leaf</tissue>
    </source>
</reference>
<feature type="domain" description="GH3 C-terminal" evidence="4">
    <location>
        <begin position="509"/>
        <end position="628"/>
    </location>
</feature>
<feature type="domain" description="GH3 middle" evidence="3">
    <location>
        <begin position="402"/>
        <end position="492"/>
    </location>
</feature>
<sequence>MGFRKSTLGHLLSDASMEHKTSTGSMIMAGLCRHFDSAKIKLVVFKMSSGKKGEFSGEEVIAEFERLTRDAATVQRETLRRILDENAAVEYLQRLGLAGRTDPDAFRACVPLATHDDLEPYIRRVADGDASPVLTAKPITSISLSSGTTQGKRKYLPFNDDLFKAAMHVYRTSFAFRDRAYPVGGGGKALQFIYGSRQSTTKGGLTATTATTHLYLHEAFKSASRDFQLPCCSPDAVVFGPDFAESLYCHLLCGLLAADDVRTVYAVFGHNVVLALQALERAWEELCDDIRRGAPSPARVTDPAVRRAVSALLAAPDPALADEVARRCAALSGDGWYGAVPALWPNARYVHAIVTGSMEHYVKKLRHYAGGLPLVAMDYGASEGMVGANVDPEAPPESATFAVLPDIAYFEFIPLKIVNNIIDGEASSTDDDDATSRCSQAAEPVGLTEVTVGEHYEVVMTTFTGLYRYRLGDVVKVAGFYNSTPKLKFACRGVTLALCINVDKSTEQDVQVAVDGAAEILGAAEPERSSLEVVDYASHADVSSDPGHYVVFWELNGGEADDGVLQRCCDELDRGFVDAGYVSSRKTRAIGPLELRLLQRGTFRKVMHHYLSLGTPANQFKLPRCIARSNSGVLQILADNTIKAFFSAAYE</sequence>
<evidence type="ECO:0000313" key="6">
    <source>
        <dbReference type="Proteomes" id="UP001341281"/>
    </source>
</evidence>
<dbReference type="GO" id="GO:0016881">
    <property type="term" value="F:acid-amino acid ligase activity"/>
    <property type="evidence" value="ECO:0007669"/>
    <property type="project" value="TreeGrafter"/>
</dbReference>
<dbReference type="PANTHER" id="PTHR31901:SF42">
    <property type="entry name" value="INDOLE-3-ACETIC ACID-AMIDO SYNTHETASE GH3.6"/>
    <property type="match status" value="1"/>
</dbReference>
<organism evidence="5 6">
    <name type="scientific">Paspalum notatum var. saurae</name>
    <dbReference type="NCBI Taxonomy" id="547442"/>
    <lineage>
        <taxon>Eukaryota</taxon>
        <taxon>Viridiplantae</taxon>
        <taxon>Streptophyta</taxon>
        <taxon>Embryophyta</taxon>
        <taxon>Tracheophyta</taxon>
        <taxon>Spermatophyta</taxon>
        <taxon>Magnoliopsida</taxon>
        <taxon>Liliopsida</taxon>
        <taxon>Poales</taxon>
        <taxon>Poaceae</taxon>
        <taxon>PACMAD clade</taxon>
        <taxon>Panicoideae</taxon>
        <taxon>Andropogonodae</taxon>
        <taxon>Paspaleae</taxon>
        <taxon>Paspalinae</taxon>
        <taxon>Paspalum</taxon>
    </lineage>
</organism>